<evidence type="ECO:0000313" key="5">
    <source>
        <dbReference type="EMBL" id="KAB0634464.1"/>
    </source>
</evidence>
<reference evidence="5 6" key="1">
    <citation type="submission" date="2019-09" db="EMBL/GenBank/DDBJ databases">
        <title>Draft genome sequences of 48 bacterial type strains from the CCUG.</title>
        <authorList>
            <person name="Tunovic T."/>
            <person name="Pineiro-Iglesias B."/>
            <person name="Unosson C."/>
            <person name="Inganas E."/>
            <person name="Ohlen M."/>
            <person name="Cardew S."/>
            <person name="Jensie-Markopoulos S."/>
            <person name="Salva-Serra F."/>
            <person name="Jaen-Luchoro D."/>
            <person name="Karlsson R."/>
            <person name="Svensson-Stadler L."/>
            <person name="Chun J."/>
            <person name="Moore E."/>
        </authorList>
    </citation>
    <scope>NUCLEOTIDE SEQUENCE [LARGE SCALE GENOMIC DNA]</scope>
    <source>
        <strain evidence="5 6">CCUG 54555</strain>
    </source>
</reference>
<accession>A0A6H9SKU9</accession>
<keyword evidence="5" id="KW-0808">Transferase</keyword>
<keyword evidence="6" id="KW-1185">Reference proteome</keyword>
<keyword evidence="2" id="KW-0378">Hydrolase</keyword>
<dbReference type="RefSeq" id="WP_151067094.1">
    <property type="nucleotide sequence ID" value="NZ_VZOJ01000095.1"/>
</dbReference>
<dbReference type="GO" id="GO:0005524">
    <property type="term" value="F:ATP binding"/>
    <property type="evidence" value="ECO:0007669"/>
    <property type="project" value="UniProtKB-KW"/>
</dbReference>
<dbReference type="GO" id="GO:0016740">
    <property type="term" value="F:transferase activity"/>
    <property type="evidence" value="ECO:0007669"/>
    <property type="project" value="UniProtKB-KW"/>
</dbReference>
<dbReference type="OrthoDB" id="9768696at2"/>
<keyword evidence="1" id="KW-0547">Nucleotide-binding</keyword>
<comment type="caution">
    <text evidence="5">The sequence shown here is derived from an EMBL/GenBank/DDBJ whole genome shotgun (WGS) entry which is preliminary data.</text>
</comment>
<evidence type="ECO:0000256" key="2">
    <source>
        <dbReference type="ARBA" id="ARBA00022801"/>
    </source>
</evidence>
<dbReference type="AlphaFoldDB" id="A0A6H9SKU9"/>
<evidence type="ECO:0000256" key="1">
    <source>
        <dbReference type="ARBA" id="ARBA00022741"/>
    </source>
</evidence>
<dbReference type="SMART" id="SM00797">
    <property type="entry name" value="AHS2"/>
    <property type="match status" value="1"/>
</dbReference>
<sequence>MTQHTAPGTIEVVRAGPLSTVQDLGRRGMRHLGVAQGGALDGLALEVGNRLVGNRPDAAAVEITIGPAAFRFTRATRIAITGTEFGATLDGKPVYSWWSLPVDAGQTLVLPAAKRGMRGYLCIAGGIDVLPMLGSRSTDLASRFGGLGGRALRDGDRLPVGAPPAGA</sequence>
<dbReference type="InterPro" id="IPR003778">
    <property type="entry name" value="CT_A_B"/>
</dbReference>
<evidence type="ECO:0000256" key="3">
    <source>
        <dbReference type="ARBA" id="ARBA00022840"/>
    </source>
</evidence>
<protein>
    <submittedName>
        <fullName evidence="5">Biotin-dependent carboxyltransferase family protein</fullName>
    </submittedName>
</protein>
<evidence type="ECO:0000259" key="4">
    <source>
        <dbReference type="SMART" id="SM00797"/>
    </source>
</evidence>
<gene>
    <name evidence="5" type="ORF">F7R21_25945</name>
</gene>
<keyword evidence="3" id="KW-0067">ATP-binding</keyword>
<dbReference type="GO" id="GO:0016787">
    <property type="term" value="F:hydrolase activity"/>
    <property type="evidence" value="ECO:0007669"/>
    <property type="project" value="UniProtKB-KW"/>
</dbReference>
<name>A0A6H9SKU9_9BURK</name>
<evidence type="ECO:0000313" key="6">
    <source>
        <dbReference type="Proteomes" id="UP000430232"/>
    </source>
</evidence>
<dbReference type="Pfam" id="PF02626">
    <property type="entry name" value="CT_A_B"/>
    <property type="match status" value="1"/>
</dbReference>
<proteinExistence type="predicted"/>
<organism evidence="5 6">
    <name type="scientific">Burkholderia latens</name>
    <dbReference type="NCBI Taxonomy" id="488446"/>
    <lineage>
        <taxon>Bacteria</taxon>
        <taxon>Pseudomonadati</taxon>
        <taxon>Pseudomonadota</taxon>
        <taxon>Betaproteobacteria</taxon>
        <taxon>Burkholderiales</taxon>
        <taxon>Burkholderiaceae</taxon>
        <taxon>Burkholderia</taxon>
        <taxon>Burkholderia cepacia complex</taxon>
    </lineage>
</organism>
<feature type="non-terminal residue" evidence="5">
    <location>
        <position position="167"/>
    </location>
</feature>
<dbReference type="InterPro" id="IPR052708">
    <property type="entry name" value="PxpC"/>
</dbReference>
<dbReference type="PANTHER" id="PTHR43309">
    <property type="entry name" value="5-OXOPROLINASE SUBUNIT C"/>
    <property type="match status" value="1"/>
</dbReference>
<feature type="domain" description="Carboxyltransferase" evidence="4">
    <location>
        <begin position="31"/>
        <end position="167"/>
    </location>
</feature>
<dbReference type="PANTHER" id="PTHR43309:SF3">
    <property type="entry name" value="5-OXOPROLINASE SUBUNIT C"/>
    <property type="match status" value="1"/>
</dbReference>
<dbReference type="EMBL" id="VZOJ01000095">
    <property type="protein sequence ID" value="KAB0634464.1"/>
    <property type="molecule type" value="Genomic_DNA"/>
</dbReference>
<dbReference type="Proteomes" id="UP000430232">
    <property type="component" value="Unassembled WGS sequence"/>
</dbReference>